<dbReference type="Pfam" id="PF05504">
    <property type="entry name" value="Spore_GerAC"/>
    <property type="match status" value="1"/>
</dbReference>
<keyword evidence="3" id="KW-1185">Reference proteome</keyword>
<dbReference type="InterPro" id="IPR046953">
    <property type="entry name" value="Spore_GerAC-like_C"/>
</dbReference>
<reference evidence="2 3" key="1">
    <citation type="journal article" date="2024" name="Int. J. Syst. Evol. Microbiol.">
        <title>Paenibacillus hexagrammi sp. nov., a novel bacterium isolated from the gut content of Hexagrammos agrammus.</title>
        <authorList>
            <person name="Jung H.K."/>
            <person name="Kim D.G."/>
            <person name="Zin H."/>
            <person name="Park J."/>
            <person name="Jung H."/>
            <person name="Kim Y.O."/>
            <person name="Kong H.J."/>
            <person name="Kim J.W."/>
            <person name="Kim Y.S."/>
        </authorList>
    </citation>
    <scope>NUCLEOTIDE SEQUENCE [LARGE SCALE GENOMIC DNA]</scope>
    <source>
        <strain evidence="2 3">YPD9-1</strain>
    </source>
</reference>
<dbReference type="InterPro" id="IPR038501">
    <property type="entry name" value="Spore_GerAC_C_sf"/>
</dbReference>
<sequence>MENDESYMLSADDVNGSFRVLDGKSEIPLIKVNVKVTGLVEESTIPLQVERIDAYQQMAEKEIEDRVLALVKKFQKNKVDPMGFGRRYRAMHPGKDNHWEEWLQAYPKAEFEVKAKVRLRGTGTIR</sequence>
<dbReference type="EMBL" id="CP090978">
    <property type="protein sequence ID" value="UJF32364.1"/>
    <property type="molecule type" value="Genomic_DNA"/>
</dbReference>
<feature type="domain" description="Spore germination GerAC-like C-terminal" evidence="1">
    <location>
        <begin position="26"/>
        <end position="123"/>
    </location>
</feature>
<dbReference type="PANTHER" id="PTHR35789">
    <property type="entry name" value="SPORE GERMINATION PROTEIN B3"/>
    <property type="match status" value="1"/>
</dbReference>
<dbReference type="RefSeq" id="WP_235118708.1">
    <property type="nucleotide sequence ID" value="NZ_CP090978.1"/>
</dbReference>
<dbReference type="Proteomes" id="UP001649230">
    <property type="component" value="Chromosome"/>
</dbReference>
<dbReference type="InterPro" id="IPR008844">
    <property type="entry name" value="Spore_GerAC-like"/>
</dbReference>
<dbReference type="PANTHER" id="PTHR35789:SF1">
    <property type="entry name" value="SPORE GERMINATION PROTEIN B3"/>
    <property type="match status" value="1"/>
</dbReference>
<accession>A0ABY3SGP5</accession>
<evidence type="ECO:0000259" key="1">
    <source>
        <dbReference type="Pfam" id="PF05504"/>
    </source>
</evidence>
<protein>
    <submittedName>
        <fullName evidence="2">Ger(X)C family spore germination C-terminal domain-containing protein</fullName>
    </submittedName>
</protein>
<proteinExistence type="predicted"/>
<evidence type="ECO:0000313" key="3">
    <source>
        <dbReference type="Proteomes" id="UP001649230"/>
    </source>
</evidence>
<organism evidence="2 3">
    <name type="scientific">Paenibacillus hexagrammi</name>
    <dbReference type="NCBI Taxonomy" id="2908839"/>
    <lineage>
        <taxon>Bacteria</taxon>
        <taxon>Bacillati</taxon>
        <taxon>Bacillota</taxon>
        <taxon>Bacilli</taxon>
        <taxon>Bacillales</taxon>
        <taxon>Paenibacillaceae</taxon>
        <taxon>Paenibacillus</taxon>
    </lineage>
</organism>
<gene>
    <name evidence="2" type="ORF">L0M14_22060</name>
</gene>
<name>A0ABY3SGP5_9BACL</name>
<evidence type="ECO:0000313" key="2">
    <source>
        <dbReference type="EMBL" id="UJF32364.1"/>
    </source>
</evidence>
<dbReference type="Gene3D" id="3.30.300.210">
    <property type="entry name" value="Nutrient germinant receptor protein C, domain 3"/>
    <property type="match status" value="1"/>
</dbReference>